<proteinExistence type="inferred from homology"/>
<sequence>MGSCSISCLLLLLSCFIVSSTTTSDSAINSNSDKVTLELYYESLCPYSANFIVNYLEKIFLDEQLISIVDLKLIPYGNARIGPNNTITCQHGQFECLLNTVEACAIKIWPDLEKHFPFIYCVETLVHERKYPEWESCYGKLNLDPKPISDCYSSGYGKELELQYAAETDDLQPPHKYVPWVVVDGQPLYEDYEDVVSYVCKAYKGASVPQACSIIYLNTVLSGKDKPARSVCDKETIMPTLLDRVRIAITSWMHQAYLAAAV</sequence>
<feature type="signal peptide" evidence="6">
    <location>
        <begin position="1"/>
        <end position="23"/>
    </location>
</feature>
<accession>A0AAD7PQ97</accession>
<dbReference type="KEGG" id="qsa:O6P43_014088"/>
<dbReference type="GO" id="GO:0005576">
    <property type="term" value="C:extracellular region"/>
    <property type="evidence" value="ECO:0007669"/>
    <property type="project" value="UniProtKB-SubCell"/>
</dbReference>
<keyword evidence="8" id="KW-1185">Reference proteome</keyword>
<evidence type="ECO:0000256" key="2">
    <source>
        <dbReference type="ARBA" id="ARBA00005679"/>
    </source>
</evidence>
<keyword evidence="3" id="KW-0964">Secreted</keyword>
<keyword evidence="4 6" id="KW-0732">Signal</keyword>
<dbReference type="InterPro" id="IPR004911">
    <property type="entry name" value="Interferon-induced_GILT"/>
</dbReference>
<evidence type="ECO:0000256" key="6">
    <source>
        <dbReference type="SAM" id="SignalP"/>
    </source>
</evidence>
<evidence type="ECO:0000256" key="1">
    <source>
        <dbReference type="ARBA" id="ARBA00004613"/>
    </source>
</evidence>
<dbReference type="Pfam" id="PF03227">
    <property type="entry name" value="GILT"/>
    <property type="match status" value="1"/>
</dbReference>
<gene>
    <name evidence="7" type="ORF">O6P43_014088</name>
</gene>
<evidence type="ECO:0000313" key="7">
    <source>
        <dbReference type="EMBL" id="KAJ7964241.1"/>
    </source>
</evidence>
<comment type="similarity">
    <text evidence="2">Belongs to the GILT family.</text>
</comment>
<evidence type="ECO:0000256" key="3">
    <source>
        <dbReference type="ARBA" id="ARBA00022525"/>
    </source>
</evidence>
<comment type="subcellular location">
    <subcellularLocation>
        <location evidence="1">Secreted</location>
    </subcellularLocation>
</comment>
<evidence type="ECO:0000313" key="8">
    <source>
        <dbReference type="Proteomes" id="UP001163823"/>
    </source>
</evidence>
<name>A0AAD7PQ97_QUISA</name>
<dbReference type="AlphaFoldDB" id="A0AAD7PQ97"/>
<evidence type="ECO:0000256" key="5">
    <source>
        <dbReference type="ARBA" id="ARBA00023180"/>
    </source>
</evidence>
<dbReference type="EMBL" id="JARAOO010000006">
    <property type="protein sequence ID" value="KAJ7964241.1"/>
    <property type="molecule type" value="Genomic_DNA"/>
</dbReference>
<dbReference type="PANTHER" id="PTHR13234">
    <property type="entry name" value="GAMMA-INTERFERON INDUCIBLE LYSOSOMAL THIOL REDUCTASE GILT"/>
    <property type="match status" value="1"/>
</dbReference>
<organism evidence="7 8">
    <name type="scientific">Quillaja saponaria</name>
    <name type="common">Soap bark tree</name>
    <dbReference type="NCBI Taxonomy" id="32244"/>
    <lineage>
        <taxon>Eukaryota</taxon>
        <taxon>Viridiplantae</taxon>
        <taxon>Streptophyta</taxon>
        <taxon>Embryophyta</taxon>
        <taxon>Tracheophyta</taxon>
        <taxon>Spermatophyta</taxon>
        <taxon>Magnoliopsida</taxon>
        <taxon>eudicotyledons</taxon>
        <taxon>Gunneridae</taxon>
        <taxon>Pentapetalae</taxon>
        <taxon>rosids</taxon>
        <taxon>fabids</taxon>
        <taxon>Fabales</taxon>
        <taxon>Quillajaceae</taxon>
        <taxon>Quillaja</taxon>
    </lineage>
</organism>
<dbReference type="PANTHER" id="PTHR13234:SF8">
    <property type="entry name" value="GAMMA-INTERFERON-INDUCIBLE LYSOSOMAL THIOL REDUCTASE"/>
    <property type="match status" value="1"/>
</dbReference>
<feature type="chain" id="PRO_5042288705" evidence="6">
    <location>
        <begin position="24"/>
        <end position="262"/>
    </location>
</feature>
<dbReference type="GO" id="GO:0016671">
    <property type="term" value="F:oxidoreductase activity, acting on a sulfur group of donors, disulfide as acceptor"/>
    <property type="evidence" value="ECO:0007669"/>
    <property type="project" value="InterPro"/>
</dbReference>
<protein>
    <submittedName>
        <fullName evidence="7">Gamma-interferon-inducible lysosomal thiol reductase-like</fullName>
    </submittedName>
</protein>
<reference evidence="7" key="1">
    <citation type="journal article" date="2023" name="Science">
        <title>Elucidation of the pathway for biosynthesis of saponin adjuvants from the soapbark tree.</title>
        <authorList>
            <person name="Reed J."/>
            <person name="Orme A."/>
            <person name="El-Demerdash A."/>
            <person name="Owen C."/>
            <person name="Martin L.B.B."/>
            <person name="Misra R.C."/>
            <person name="Kikuchi S."/>
            <person name="Rejzek M."/>
            <person name="Martin A.C."/>
            <person name="Harkess A."/>
            <person name="Leebens-Mack J."/>
            <person name="Louveau T."/>
            <person name="Stephenson M.J."/>
            <person name="Osbourn A."/>
        </authorList>
    </citation>
    <scope>NUCLEOTIDE SEQUENCE</scope>
    <source>
        <strain evidence="7">S10</strain>
    </source>
</reference>
<comment type="caution">
    <text evidence="7">The sequence shown here is derived from an EMBL/GenBank/DDBJ whole genome shotgun (WGS) entry which is preliminary data.</text>
</comment>
<keyword evidence="5" id="KW-0325">Glycoprotein</keyword>
<evidence type="ECO:0000256" key="4">
    <source>
        <dbReference type="ARBA" id="ARBA00022729"/>
    </source>
</evidence>
<dbReference type="Proteomes" id="UP001163823">
    <property type="component" value="Chromosome 6"/>
</dbReference>